<protein>
    <submittedName>
        <fullName evidence="2">Catalase/peroxidase HPI</fullName>
    </submittedName>
</protein>
<dbReference type="Proteomes" id="UP001497744">
    <property type="component" value="Unassembled WGS sequence"/>
</dbReference>
<feature type="region of interest" description="Disordered" evidence="1">
    <location>
        <begin position="164"/>
        <end position="221"/>
    </location>
</feature>
<evidence type="ECO:0000256" key="1">
    <source>
        <dbReference type="SAM" id="MobiDB-lite"/>
    </source>
</evidence>
<dbReference type="EMBL" id="BPLF01000005">
    <property type="protein sequence ID" value="GIX65807.1"/>
    <property type="molecule type" value="Genomic_DNA"/>
</dbReference>
<reference evidence="2 3" key="1">
    <citation type="submission" date="2021-06" db="EMBL/GenBank/DDBJ databases">
        <title>Genome sequence of Babesia caballi.</title>
        <authorList>
            <person name="Yamagishi J."/>
            <person name="Kidaka T."/>
            <person name="Ochi A."/>
        </authorList>
    </citation>
    <scope>NUCLEOTIDE SEQUENCE [LARGE SCALE GENOMIC DNA]</scope>
    <source>
        <strain evidence="2">USDA-D6B2</strain>
    </source>
</reference>
<dbReference type="GeneID" id="94197288"/>
<sequence length="221" mass="23947">MASNVDTEADSGEASATSVSLPSVSATDDIFYRPDRSLYKARSKLVSDTYIASLTAAWPMSESVTSDSAKLGSTLDNKFEWQKKWYQRFVPPKSPEELQIGQYWRYDGPRLEDFMAPQAETDQPESTVLTPTSLSSLKSMAVKVLSGINQESLVANAYQKAVDSRGSAVGGRDGAGSAASSQLRMPESQGGNKRSILAAYNSAKEKENDKTKAKVAKKGQK</sequence>
<accession>A0AAV4M159</accession>
<proteinExistence type="predicted"/>
<evidence type="ECO:0000313" key="2">
    <source>
        <dbReference type="EMBL" id="GIX65807.1"/>
    </source>
</evidence>
<feature type="compositionally biased region" description="Basic and acidic residues" evidence="1">
    <location>
        <begin position="203"/>
        <end position="212"/>
    </location>
</feature>
<evidence type="ECO:0000313" key="3">
    <source>
        <dbReference type="Proteomes" id="UP001497744"/>
    </source>
</evidence>
<dbReference type="RefSeq" id="XP_067717876.1">
    <property type="nucleotide sequence ID" value="XM_067861775.1"/>
</dbReference>
<organism evidence="2 3">
    <name type="scientific">Babesia caballi</name>
    <dbReference type="NCBI Taxonomy" id="5871"/>
    <lineage>
        <taxon>Eukaryota</taxon>
        <taxon>Sar</taxon>
        <taxon>Alveolata</taxon>
        <taxon>Apicomplexa</taxon>
        <taxon>Aconoidasida</taxon>
        <taxon>Piroplasmida</taxon>
        <taxon>Babesiidae</taxon>
        <taxon>Babesia</taxon>
    </lineage>
</organism>
<dbReference type="AlphaFoldDB" id="A0AAV4M159"/>
<name>A0AAV4M159_BABCB</name>
<comment type="caution">
    <text evidence="2">The sequence shown here is derived from an EMBL/GenBank/DDBJ whole genome shotgun (WGS) entry which is preliminary data.</text>
</comment>
<feature type="region of interest" description="Disordered" evidence="1">
    <location>
        <begin position="1"/>
        <end position="21"/>
    </location>
</feature>
<keyword evidence="3" id="KW-1185">Reference proteome</keyword>
<gene>
    <name evidence="2" type="ORF">BcabD6B2_52420</name>
</gene>